<feature type="binding site" evidence="12">
    <location>
        <position position="358"/>
    </location>
    <ligand>
        <name>Zn(2+)</name>
        <dbReference type="ChEBI" id="CHEBI:29105"/>
        <note>catalytic</note>
    </ligand>
</feature>
<evidence type="ECO:0000256" key="14">
    <source>
        <dbReference type="SAM" id="Phobius"/>
    </source>
</evidence>
<evidence type="ECO:0000256" key="8">
    <source>
        <dbReference type="ARBA" id="ARBA00022989"/>
    </source>
</evidence>
<keyword evidence="10 14" id="KW-0472">Membrane</keyword>
<organism evidence="17 18">
    <name type="scientific">Laribacter hongkongensis</name>
    <dbReference type="NCBI Taxonomy" id="168471"/>
    <lineage>
        <taxon>Bacteria</taxon>
        <taxon>Pseudomonadati</taxon>
        <taxon>Pseudomonadota</taxon>
        <taxon>Betaproteobacteria</taxon>
        <taxon>Neisseriales</taxon>
        <taxon>Aquaspirillaceae</taxon>
        <taxon>Laribacter</taxon>
    </lineage>
</organism>
<comment type="caution">
    <text evidence="17">The sequence shown here is derived from an EMBL/GenBank/DDBJ whole genome shotgun (WGS) entry which is preliminary data.</text>
</comment>
<feature type="active site" description="Proton donor" evidence="11">
    <location>
        <position position="362"/>
    </location>
</feature>
<feature type="binding site" evidence="12">
    <location>
        <position position="284"/>
    </location>
    <ligand>
        <name>Zn(2+)</name>
        <dbReference type="ChEBI" id="CHEBI:29105"/>
        <note>catalytic</note>
    </ligand>
</feature>
<keyword evidence="6" id="KW-0256">Endoplasmic reticulum</keyword>
<dbReference type="Proteomes" id="UP001200247">
    <property type="component" value="Unassembled WGS sequence"/>
</dbReference>
<dbReference type="Pfam" id="PF01435">
    <property type="entry name" value="Peptidase_M48"/>
    <property type="match status" value="1"/>
</dbReference>
<keyword evidence="9 13" id="KW-0482">Metalloprotease</keyword>
<feature type="transmembrane region" description="Helical" evidence="14">
    <location>
        <begin position="294"/>
        <end position="318"/>
    </location>
</feature>
<dbReference type="Pfam" id="PF16491">
    <property type="entry name" value="Peptidase_M48_N"/>
    <property type="match status" value="1"/>
</dbReference>
<comment type="cofactor">
    <cofactor evidence="12 13">
        <name>Zn(2+)</name>
        <dbReference type="ChEBI" id="CHEBI:29105"/>
    </cofactor>
    <text evidence="12 13">Binds 1 zinc ion per subunit.</text>
</comment>
<evidence type="ECO:0000259" key="16">
    <source>
        <dbReference type="Pfam" id="PF16491"/>
    </source>
</evidence>
<feature type="domain" description="Peptidase M48" evidence="15">
    <location>
        <begin position="210"/>
        <end position="415"/>
    </location>
</feature>
<evidence type="ECO:0000256" key="12">
    <source>
        <dbReference type="PIRSR" id="PIRSR627057-2"/>
    </source>
</evidence>
<keyword evidence="3 14" id="KW-0812">Transmembrane</keyword>
<feature type="transmembrane region" description="Helical" evidence="14">
    <location>
        <begin position="70"/>
        <end position="90"/>
    </location>
</feature>
<evidence type="ECO:0000256" key="7">
    <source>
        <dbReference type="ARBA" id="ARBA00022833"/>
    </source>
</evidence>
<dbReference type="FunFam" id="3.30.2010.10:FF:000002">
    <property type="entry name" value="CAAX prenyl protease"/>
    <property type="match status" value="1"/>
</dbReference>
<dbReference type="RefSeq" id="WP_239856287.1">
    <property type="nucleotide sequence ID" value="NZ_JAJAWK010000032.1"/>
</dbReference>
<keyword evidence="5 13" id="KW-0378">Hydrolase</keyword>
<gene>
    <name evidence="17" type="ORF">LH440_00295</name>
</gene>
<evidence type="ECO:0000256" key="13">
    <source>
        <dbReference type="RuleBase" id="RU003983"/>
    </source>
</evidence>
<keyword evidence="7 12" id="KW-0862">Zinc</keyword>
<evidence type="ECO:0000256" key="4">
    <source>
        <dbReference type="ARBA" id="ARBA00022723"/>
    </source>
</evidence>
<dbReference type="GO" id="GO:0004222">
    <property type="term" value="F:metalloendopeptidase activity"/>
    <property type="evidence" value="ECO:0007669"/>
    <property type="project" value="InterPro"/>
</dbReference>
<feature type="transmembrane region" description="Helical" evidence="14">
    <location>
        <begin position="178"/>
        <end position="197"/>
    </location>
</feature>
<dbReference type="Gene3D" id="3.30.2010.10">
    <property type="entry name" value="Metalloproteases ('zincins'), catalytic domain"/>
    <property type="match status" value="1"/>
</dbReference>
<dbReference type="GO" id="GO:0046872">
    <property type="term" value="F:metal ion binding"/>
    <property type="evidence" value="ECO:0007669"/>
    <property type="project" value="UniProtKB-KW"/>
</dbReference>
<name>A0AAW5DVA3_9NEIS</name>
<keyword evidence="4 12" id="KW-0479">Metal-binding</keyword>
<keyword evidence="2 13" id="KW-0645">Protease</keyword>
<reference evidence="17 18" key="1">
    <citation type="submission" date="2021-10" db="EMBL/GenBank/DDBJ databases">
        <title>Whole-genome sequencing analysis of Laribacter hongkongensis: virulence gene profiles, carbohydrate-active enzyme prediction, and antimicrobial resistance characterization.</title>
        <authorList>
            <person name="Yuan P."/>
            <person name="Zhan Y."/>
            <person name="Chen D."/>
        </authorList>
    </citation>
    <scope>NUCLEOTIDE SEQUENCE [LARGE SCALE GENOMIC DNA]</scope>
    <source>
        <strain evidence="17 18">W67</strain>
    </source>
</reference>
<evidence type="ECO:0000256" key="11">
    <source>
        <dbReference type="PIRSR" id="PIRSR627057-1"/>
    </source>
</evidence>
<evidence type="ECO:0000256" key="10">
    <source>
        <dbReference type="ARBA" id="ARBA00023136"/>
    </source>
</evidence>
<feature type="transmembrane region" description="Helical" evidence="14">
    <location>
        <begin position="152"/>
        <end position="172"/>
    </location>
</feature>
<feature type="transmembrane region" description="Helical" evidence="14">
    <location>
        <begin position="6"/>
        <end position="24"/>
    </location>
</feature>
<feature type="transmembrane region" description="Helical" evidence="14">
    <location>
        <begin position="330"/>
        <end position="350"/>
    </location>
</feature>
<evidence type="ECO:0000256" key="1">
    <source>
        <dbReference type="ARBA" id="ARBA00004477"/>
    </source>
</evidence>
<dbReference type="CDD" id="cd07343">
    <property type="entry name" value="M48A_Zmpste24p_like"/>
    <property type="match status" value="1"/>
</dbReference>
<dbReference type="InterPro" id="IPR001915">
    <property type="entry name" value="Peptidase_M48"/>
</dbReference>
<sequence>MTAEAITCLFLTAISLTLFLRLWLAGRQLQSVSRHRRSVPAAFAGRFSLADHQLAADYTQAKVRLSQISAIVDTLLLLALTLGGGIAWLQSAISYWLPAGDIIQGVALFVAVLAISGAVGLPATLYSTFVIETRFGFNRTSPGLFMLDQIKGMAVGLVLGVPLLALVLWLFVAAGAQWWLWTWLVWSGFSLAMMWLFPTVIAPVFNRFEPLQDGELKQRIDALLARCGFRSSGVFVVDGSKRSSHGNAYFTGFGAAKRIVFYDTLIRQLDPDEIEAVLAHELGHFRLRHVAKRITVTLGLALVLLWILGGLAMLPAFYAGLGVATPSPATALLLFMLVVPVLTFPFTPLASWSSRQHEFEADAFAAGHASAACLVSALTKLYRDNASTLTPDPLYSAFYDSHPPAAIRIQALENLQPG</sequence>
<proteinExistence type="inferred from homology"/>
<evidence type="ECO:0000256" key="6">
    <source>
        <dbReference type="ARBA" id="ARBA00022824"/>
    </source>
</evidence>
<comment type="similarity">
    <text evidence="13">Belongs to the peptidase M48 family.</text>
</comment>
<protein>
    <submittedName>
        <fullName evidence="17">M48 family metallopeptidase</fullName>
    </submittedName>
</protein>
<dbReference type="AlphaFoldDB" id="A0AAW5DVA3"/>
<dbReference type="EMBL" id="JAJAXM010000001">
    <property type="protein sequence ID" value="MCG9024360.1"/>
    <property type="molecule type" value="Genomic_DNA"/>
</dbReference>
<evidence type="ECO:0000259" key="15">
    <source>
        <dbReference type="Pfam" id="PF01435"/>
    </source>
</evidence>
<evidence type="ECO:0000313" key="17">
    <source>
        <dbReference type="EMBL" id="MCG9024360.1"/>
    </source>
</evidence>
<evidence type="ECO:0000256" key="3">
    <source>
        <dbReference type="ARBA" id="ARBA00022692"/>
    </source>
</evidence>
<evidence type="ECO:0000256" key="9">
    <source>
        <dbReference type="ARBA" id="ARBA00023049"/>
    </source>
</evidence>
<feature type="domain" description="CAAX prenyl protease 1 N-terminal" evidence="16">
    <location>
        <begin position="28"/>
        <end position="207"/>
    </location>
</feature>
<comment type="subcellular location">
    <subcellularLocation>
        <location evidence="1">Endoplasmic reticulum membrane</location>
        <topology evidence="1">Multi-pass membrane protein</topology>
    </subcellularLocation>
</comment>
<keyword evidence="8 14" id="KW-1133">Transmembrane helix</keyword>
<evidence type="ECO:0000256" key="5">
    <source>
        <dbReference type="ARBA" id="ARBA00022801"/>
    </source>
</evidence>
<feature type="transmembrane region" description="Helical" evidence="14">
    <location>
        <begin position="102"/>
        <end position="131"/>
    </location>
</feature>
<accession>A0AAW5DVA3</accession>
<evidence type="ECO:0000313" key="18">
    <source>
        <dbReference type="Proteomes" id="UP001200247"/>
    </source>
</evidence>
<dbReference type="GO" id="GO:0071586">
    <property type="term" value="P:CAAX-box protein processing"/>
    <property type="evidence" value="ECO:0007669"/>
    <property type="project" value="InterPro"/>
</dbReference>
<dbReference type="InterPro" id="IPR032456">
    <property type="entry name" value="Peptidase_M48_N"/>
</dbReference>
<dbReference type="PANTHER" id="PTHR10120">
    <property type="entry name" value="CAAX PRENYL PROTEASE 1"/>
    <property type="match status" value="1"/>
</dbReference>
<evidence type="ECO:0000256" key="2">
    <source>
        <dbReference type="ARBA" id="ARBA00022670"/>
    </source>
</evidence>
<feature type="active site" evidence="11">
    <location>
        <position position="281"/>
    </location>
</feature>
<dbReference type="InterPro" id="IPR027057">
    <property type="entry name" value="CAXX_Prtase_1"/>
</dbReference>
<feature type="binding site" evidence="12">
    <location>
        <position position="280"/>
    </location>
    <ligand>
        <name>Zn(2+)</name>
        <dbReference type="ChEBI" id="CHEBI:29105"/>
        <note>catalytic</note>
    </ligand>
</feature>